<sequence>MLYTLVNFIAFLSELYSGALVIYALLSWFPGAYDSAIGRFLASICEPYIRIFDRLNLNIGGIGFSIMIAVIVLNFGTRILINFLMLFV</sequence>
<evidence type="ECO:0000313" key="4">
    <source>
        <dbReference type="Proteomes" id="UP001179647"/>
    </source>
</evidence>
<feature type="transmembrane region" description="Helical" evidence="2">
    <location>
        <begin position="6"/>
        <end position="29"/>
    </location>
</feature>
<dbReference type="EMBL" id="CP110232">
    <property type="protein sequence ID" value="WEG73864.1"/>
    <property type="molecule type" value="Genomic_DNA"/>
</dbReference>
<reference evidence="3" key="1">
    <citation type="submission" date="2022-10" db="EMBL/GenBank/DDBJ databases">
        <title>Vagococcus sp. isolated from poultry meat.</title>
        <authorList>
            <person name="Johansson P."/>
            <person name="Bjorkroth J."/>
        </authorList>
    </citation>
    <scope>NUCLEOTIDE SEQUENCE</scope>
    <source>
        <strain evidence="3">STAA11</strain>
    </source>
</reference>
<dbReference type="InterPro" id="IPR003425">
    <property type="entry name" value="CCB3/YggT"/>
</dbReference>
<organism evidence="3 4">
    <name type="scientific">Vagococcus intermedius</name>
    <dbReference type="NCBI Taxonomy" id="2991418"/>
    <lineage>
        <taxon>Bacteria</taxon>
        <taxon>Bacillati</taxon>
        <taxon>Bacillota</taxon>
        <taxon>Bacilli</taxon>
        <taxon>Lactobacillales</taxon>
        <taxon>Enterococcaceae</taxon>
        <taxon>Vagococcus</taxon>
    </lineage>
</organism>
<evidence type="ECO:0000313" key="3">
    <source>
        <dbReference type="EMBL" id="WEG73864.1"/>
    </source>
</evidence>
<evidence type="ECO:0000256" key="2">
    <source>
        <dbReference type="SAM" id="Phobius"/>
    </source>
</evidence>
<dbReference type="Pfam" id="PF02325">
    <property type="entry name" value="CCB3_YggT"/>
    <property type="match status" value="1"/>
</dbReference>
<feature type="transmembrane region" description="Helical" evidence="2">
    <location>
        <begin position="59"/>
        <end position="81"/>
    </location>
</feature>
<keyword evidence="2" id="KW-0472">Membrane</keyword>
<dbReference type="RefSeq" id="WP_275469664.1">
    <property type="nucleotide sequence ID" value="NZ_CP110232.1"/>
</dbReference>
<dbReference type="PANTHER" id="PTHR33219:SF14">
    <property type="entry name" value="PROTEIN COFACTOR ASSEMBLY OF COMPLEX C SUBUNIT B CCB3, CHLOROPLASTIC-RELATED"/>
    <property type="match status" value="1"/>
</dbReference>
<dbReference type="PANTHER" id="PTHR33219">
    <property type="entry name" value="YLMG HOMOLOG PROTEIN 2, CHLOROPLASTIC"/>
    <property type="match status" value="1"/>
</dbReference>
<dbReference type="AlphaFoldDB" id="A0AAF0CVY0"/>
<name>A0AAF0CVY0_9ENTE</name>
<proteinExistence type="inferred from homology"/>
<gene>
    <name evidence="3" type="ORF">OL234_02830</name>
</gene>
<keyword evidence="2" id="KW-0812">Transmembrane</keyword>
<keyword evidence="2" id="KW-1133">Transmembrane helix</keyword>
<dbReference type="KEGG" id="vie:OL234_02830"/>
<accession>A0AAF0CVY0</accession>
<dbReference type="Proteomes" id="UP001179647">
    <property type="component" value="Chromosome"/>
</dbReference>
<comment type="similarity">
    <text evidence="1">Belongs to the YggT family.</text>
</comment>
<dbReference type="GO" id="GO:0016020">
    <property type="term" value="C:membrane"/>
    <property type="evidence" value="ECO:0007669"/>
    <property type="project" value="InterPro"/>
</dbReference>
<protein>
    <submittedName>
        <fullName evidence="3">YggT family protein</fullName>
    </submittedName>
</protein>
<evidence type="ECO:0000256" key="1">
    <source>
        <dbReference type="ARBA" id="ARBA00010894"/>
    </source>
</evidence>
<keyword evidence="4" id="KW-1185">Reference proteome</keyword>